<dbReference type="InterPro" id="IPR020186">
    <property type="entry name" value="Meiosis-expressed_gene_1"/>
</dbReference>
<dbReference type="PANTHER" id="PTHR17008:SF1">
    <property type="entry name" value="MEIOSIS EXPRESSED GENE 1 PROTEIN HOMOLOG"/>
    <property type="match status" value="1"/>
</dbReference>
<comment type="caution">
    <text evidence="3">The sequence shown here is derived from an EMBL/GenBank/DDBJ whole genome shotgun (WGS) entry which is preliminary data.</text>
</comment>
<keyword evidence="4" id="KW-1185">Reference proteome</keyword>
<sequence length="440" mass="49531">MGKKVLPKFAVSRFVPMAPSDAPVCRFSLSLMPAKWFLQSANRNACDITRCPSTVGDLRLRICAFCGHHSPPPLDTGIETESRHAAQKVMDYTLCGCQKFLFLHNTAWQLSQSANEEGARDMETRFFLRLWHALLEAPHTPPPPFSTVMKPSYHNSVPMATLQGPALALAFGTAKQAHRGPVGQCELGWWSGAETRLLAELPEERLEVGLGLLVCGAGQLALHASLHVVLSAVQFLGPHPQKELRETDQTHLLNGGVLLMDLQVMLCIHLPCLLATDDLIQILLVNLVHGSFQIIPQALCTKGQDLDFSKPLEGVVVRLSKQPNGLSSFPQSPDHLRRNVAITTDQYAMSCTSYLRPPRPKSMTHASNWTDEVENLYRFQQAGYRDELEYKQVKQVDLIDRWPETGFVKKLQRRDNTFYYYNKKRECEDNEVHKVKVYAY</sequence>
<name>A0A8T2P1P5_9TELE</name>
<organism evidence="3 4">
    <name type="scientific">Albula glossodonta</name>
    <name type="common">roundjaw bonefish</name>
    <dbReference type="NCBI Taxonomy" id="121402"/>
    <lineage>
        <taxon>Eukaryota</taxon>
        <taxon>Metazoa</taxon>
        <taxon>Chordata</taxon>
        <taxon>Craniata</taxon>
        <taxon>Vertebrata</taxon>
        <taxon>Euteleostomi</taxon>
        <taxon>Actinopterygii</taxon>
        <taxon>Neopterygii</taxon>
        <taxon>Teleostei</taxon>
        <taxon>Albuliformes</taxon>
        <taxon>Albulidae</taxon>
        <taxon>Albula</taxon>
    </lineage>
</organism>
<evidence type="ECO:0000313" key="3">
    <source>
        <dbReference type="EMBL" id="KAG9345630.1"/>
    </source>
</evidence>
<proteinExistence type="inferred from homology"/>
<evidence type="ECO:0000313" key="4">
    <source>
        <dbReference type="Proteomes" id="UP000824540"/>
    </source>
</evidence>
<dbReference type="GO" id="GO:0005634">
    <property type="term" value="C:nucleus"/>
    <property type="evidence" value="ECO:0007669"/>
    <property type="project" value="InterPro"/>
</dbReference>
<reference evidence="3" key="1">
    <citation type="thesis" date="2021" institute="BYU ScholarsArchive" country="Provo, UT, USA">
        <title>Applications of and Algorithms for Genome Assembly and Genomic Analyses with an Emphasis on Marine Teleosts.</title>
        <authorList>
            <person name="Pickett B.D."/>
        </authorList>
    </citation>
    <scope>NUCLEOTIDE SEQUENCE</scope>
    <source>
        <strain evidence="3">HI-2016</strain>
    </source>
</reference>
<accession>A0A8T2P1P5</accession>
<dbReference type="OrthoDB" id="10023051at2759"/>
<evidence type="ECO:0008006" key="5">
    <source>
        <dbReference type="Google" id="ProtNLM"/>
    </source>
</evidence>
<gene>
    <name evidence="3" type="ORF">JZ751_008774</name>
</gene>
<evidence type="ECO:0000256" key="1">
    <source>
        <dbReference type="ARBA" id="ARBA00003351"/>
    </source>
</evidence>
<comment type="similarity">
    <text evidence="2">Belongs to the MEIG1 family.</text>
</comment>
<comment type="function">
    <text evidence="1">Essential for spermiogenesis.</text>
</comment>
<evidence type="ECO:0000256" key="2">
    <source>
        <dbReference type="ARBA" id="ARBA00008514"/>
    </source>
</evidence>
<protein>
    <recommendedName>
        <fullName evidence="5">Meiosis expressed gene 1 protein homolog</fullName>
    </recommendedName>
</protein>
<dbReference type="Proteomes" id="UP000824540">
    <property type="component" value="Unassembled WGS sequence"/>
</dbReference>
<dbReference type="EMBL" id="JAFBMS010000017">
    <property type="protein sequence ID" value="KAG9345630.1"/>
    <property type="molecule type" value="Genomic_DNA"/>
</dbReference>
<dbReference type="Pfam" id="PF15163">
    <property type="entry name" value="Meiosis_expr"/>
    <property type="match status" value="1"/>
</dbReference>
<dbReference type="AlphaFoldDB" id="A0A8T2P1P5"/>
<dbReference type="PANTHER" id="PTHR17008">
    <property type="entry name" value="MEIOSIS-EXPRESSED GENE 1 PROTEIN"/>
    <property type="match status" value="1"/>
</dbReference>